<feature type="domain" description="Alanine racemase C-terminal" evidence="7">
    <location>
        <begin position="255"/>
        <end position="383"/>
    </location>
</feature>
<feature type="modified residue" description="N6-(pyridoxal phosphate)lysine" evidence="4 5">
    <location>
        <position position="36"/>
    </location>
</feature>
<evidence type="ECO:0000313" key="9">
    <source>
        <dbReference type="Proteomes" id="UP000321168"/>
    </source>
</evidence>
<dbReference type="PROSITE" id="PS00395">
    <property type="entry name" value="ALANINE_RACEMASE"/>
    <property type="match status" value="1"/>
</dbReference>
<feature type="binding site" evidence="4 6">
    <location>
        <position position="135"/>
    </location>
    <ligand>
        <name>substrate</name>
    </ligand>
</feature>
<dbReference type="InterPro" id="IPR009006">
    <property type="entry name" value="Ala_racemase/Decarboxylase_C"/>
</dbReference>
<protein>
    <recommendedName>
        <fullName evidence="4">Alanine racemase</fullName>
        <ecNumber evidence="4">5.1.1.1</ecNumber>
    </recommendedName>
</protein>
<name>A0A5C6UV44_9FLAO</name>
<gene>
    <name evidence="8" type="primary">alr</name>
    <name evidence="8" type="ORF">FRX97_11405</name>
</gene>
<dbReference type="AlphaFoldDB" id="A0A5C6UV44"/>
<evidence type="ECO:0000256" key="4">
    <source>
        <dbReference type="HAMAP-Rule" id="MF_01201"/>
    </source>
</evidence>
<proteinExistence type="inferred from homology"/>
<dbReference type="PANTHER" id="PTHR30511">
    <property type="entry name" value="ALANINE RACEMASE"/>
    <property type="match status" value="1"/>
</dbReference>
<evidence type="ECO:0000313" key="8">
    <source>
        <dbReference type="EMBL" id="TXC76111.1"/>
    </source>
</evidence>
<keyword evidence="3 4" id="KW-0413">Isomerase</keyword>
<evidence type="ECO:0000256" key="3">
    <source>
        <dbReference type="ARBA" id="ARBA00023235"/>
    </source>
</evidence>
<comment type="function">
    <text evidence="4">Catalyzes the interconversion of L-alanine and D-alanine. May also act on other amino acids.</text>
</comment>
<comment type="catalytic activity">
    <reaction evidence="4">
        <text>L-alanine = D-alanine</text>
        <dbReference type="Rhea" id="RHEA:20249"/>
        <dbReference type="ChEBI" id="CHEBI:57416"/>
        <dbReference type="ChEBI" id="CHEBI:57972"/>
        <dbReference type="EC" id="5.1.1.1"/>
    </reaction>
</comment>
<dbReference type="Pfam" id="PF00842">
    <property type="entry name" value="Ala_racemase_C"/>
    <property type="match status" value="1"/>
</dbReference>
<dbReference type="SMART" id="SM01005">
    <property type="entry name" value="Ala_racemase_C"/>
    <property type="match status" value="1"/>
</dbReference>
<evidence type="ECO:0000256" key="1">
    <source>
        <dbReference type="ARBA" id="ARBA00001933"/>
    </source>
</evidence>
<comment type="similarity">
    <text evidence="4">Belongs to the alanine racemase family.</text>
</comment>
<evidence type="ECO:0000256" key="5">
    <source>
        <dbReference type="PIRSR" id="PIRSR600821-50"/>
    </source>
</evidence>
<dbReference type="InterPro" id="IPR000821">
    <property type="entry name" value="Ala_racemase"/>
</dbReference>
<dbReference type="PRINTS" id="PR00992">
    <property type="entry name" value="ALARACEMASE"/>
</dbReference>
<reference evidence="8 9" key="1">
    <citation type="submission" date="2019-08" db="EMBL/GenBank/DDBJ databases">
        <title>Genome of Luteibaculum oceani JCM 18817.</title>
        <authorList>
            <person name="Bowman J.P."/>
        </authorList>
    </citation>
    <scope>NUCLEOTIDE SEQUENCE [LARGE SCALE GENOMIC DNA]</scope>
    <source>
        <strain evidence="8 9">JCM 18817</strain>
    </source>
</reference>
<evidence type="ECO:0000259" key="7">
    <source>
        <dbReference type="SMART" id="SM01005"/>
    </source>
</evidence>
<dbReference type="Proteomes" id="UP000321168">
    <property type="component" value="Unassembled WGS sequence"/>
</dbReference>
<dbReference type="UniPathway" id="UPA00042">
    <property type="reaction ID" value="UER00497"/>
</dbReference>
<keyword evidence="9" id="KW-1185">Reference proteome</keyword>
<dbReference type="GO" id="GO:0005829">
    <property type="term" value="C:cytosol"/>
    <property type="evidence" value="ECO:0007669"/>
    <property type="project" value="TreeGrafter"/>
</dbReference>
<dbReference type="Pfam" id="PF01168">
    <property type="entry name" value="Ala_racemase_N"/>
    <property type="match status" value="1"/>
</dbReference>
<dbReference type="InterPro" id="IPR029066">
    <property type="entry name" value="PLP-binding_barrel"/>
</dbReference>
<dbReference type="OrthoDB" id="9801978at2"/>
<dbReference type="SUPFAM" id="SSF50621">
    <property type="entry name" value="Alanine racemase C-terminal domain-like"/>
    <property type="match status" value="1"/>
</dbReference>
<dbReference type="EC" id="5.1.1.1" evidence="4"/>
<comment type="pathway">
    <text evidence="4">Amino-acid biosynthesis; D-alanine biosynthesis; D-alanine from L-alanine: step 1/1.</text>
</comment>
<dbReference type="SUPFAM" id="SSF51419">
    <property type="entry name" value="PLP-binding barrel"/>
    <property type="match status" value="1"/>
</dbReference>
<sequence length="383" mass="43025">MFNSTYIELSQTALANNISFLRKQLKGNARLSFVAKGNAYGHGIKPIVSMAEKAGVDHFSVYSAEEAEQVYAASKAHPTVLVMGYLSDAAVEWAIEKGVEFFVFEFKRLEKAVQIAKRLNIPAKIHLELETGMNRTGFQVEELPQVVEFVKKNAGYIELVGCCTHFAGAESISNYLRIQKQKRAFKKYLKYLQQQDLQFEQIHACCSAAAFRYPDMHFDLVRFGIMNYGYWPSEEIFIEYSSKKKKLGQDPLKRVISWKSSVMSLKKVEKGDFIGYGTSYQASENIEIALVPVGYGYGYSRNLSNTGRVLINGKRAGVIGIVNMNCIAVNINNLETVKIGDEVTLIGGEGDQQISVASFSKFSDQLNYELLTRLPHNIPRLIK</sequence>
<dbReference type="GO" id="GO:0030170">
    <property type="term" value="F:pyridoxal phosphate binding"/>
    <property type="evidence" value="ECO:0007669"/>
    <property type="project" value="UniProtKB-UniRule"/>
</dbReference>
<dbReference type="CDD" id="cd00430">
    <property type="entry name" value="PLPDE_III_AR"/>
    <property type="match status" value="1"/>
</dbReference>
<dbReference type="HAMAP" id="MF_01201">
    <property type="entry name" value="Ala_racemase"/>
    <property type="match status" value="1"/>
</dbReference>
<dbReference type="InterPro" id="IPR020622">
    <property type="entry name" value="Ala_racemase_pyridoxalP-BS"/>
</dbReference>
<dbReference type="GO" id="GO:0030632">
    <property type="term" value="P:D-alanine biosynthetic process"/>
    <property type="evidence" value="ECO:0007669"/>
    <property type="project" value="UniProtKB-UniRule"/>
</dbReference>
<dbReference type="EMBL" id="VORB01000011">
    <property type="protein sequence ID" value="TXC76111.1"/>
    <property type="molecule type" value="Genomic_DNA"/>
</dbReference>
<dbReference type="PANTHER" id="PTHR30511:SF0">
    <property type="entry name" value="ALANINE RACEMASE, CATABOLIC-RELATED"/>
    <property type="match status" value="1"/>
</dbReference>
<keyword evidence="2 4" id="KW-0663">Pyridoxal phosphate</keyword>
<organism evidence="8 9">
    <name type="scientific">Luteibaculum oceani</name>
    <dbReference type="NCBI Taxonomy" id="1294296"/>
    <lineage>
        <taxon>Bacteria</taxon>
        <taxon>Pseudomonadati</taxon>
        <taxon>Bacteroidota</taxon>
        <taxon>Flavobacteriia</taxon>
        <taxon>Flavobacteriales</taxon>
        <taxon>Luteibaculaceae</taxon>
        <taxon>Luteibaculum</taxon>
    </lineage>
</organism>
<feature type="active site" description="Proton acceptor; specific for D-alanine" evidence="4">
    <location>
        <position position="36"/>
    </location>
</feature>
<dbReference type="Gene3D" id="2.40.37.10">
    <property type="entry name" value="Lyase, Ornithine Decarboxylase, Chain A, domain 1"/>
    <property type="match status" value="1"/>
</dbReference>
<dbReference type="NCBIfam" id="TIGR00492">
    <property type="entry name" value="alr"/>
    <property type="match status" value="1"/>
</dbReference>
<evidence type="ECO:0000256" key="6">
    <source>
        <dbReference type="PIRSR" id="PIRSR600821-52"/>
    </source>
</evidence>
<dbReference type="InterPro" id="IPR001608">
    <property type="entry name" value="Ala_racemase_N"/>
</dbReference>
<comment type="caution">
    <text evidence="8">The sequence shown here is derived from an EMBL/GenBank/DDBJ whole genome shotgun (WGS) entry which is preliminary data.</text>
</comment>
<dbReference type="GO" id="GO:0008784">
    <property type="term" value="F:alanine racemase activity"/>
    <property type="evidence" value="ECO:0007669"/>
    <property type="project" value="UniProtKB-UniRule"/>
</dbReference>
<comment type="cofactor">
    <cofactor evidence="1 4 5">
        <name>pyridoxal 5'-phosphate</name>
        <dbReference type="ChEBI" id="CHEBI:597326"/>
    </cofactor>
</comment>
<dbReference type="RefSeq" id="WP_147015349.1">
    <property type="nucleotide sequence ID" value="NZ_VORB01000011.1"/>
</dbReference>
<feature type="binding site" evidence="4 6">
    <location>
        <position position="324"/>
    </location>
    <ligand>
        <name>substrate</name>
    </ligand>
</feature>
<accession>A0A5C6UV44</accession>
<dbReference type="InterPro" id="IPR011079">
    <property type="entry name" value="Ala_racemase_C"/>
</dbReference>
<feature type="active site" description="Proton acceptor; specific for L-alanine" evidence="4">
    <location>
        <position position="276"/>
    </location>
</feature>
<dbReference type="Gene3D" id="3.20.20.10">
    <property type="entry name" value="Alanine racemase"/>
    <property type="match status" value="1"/>
</dbReference>
<evidence type="ECO:0000256" key="2">
    <source>
        <dbReference type="ARBA" id="ARBA00022898"/>
    </source>
</evidence>